<comment type="caution">
    <text evidence="1">The sequence shown here is derived from an EMBL/GenBank/DDBJ whole genome shotgun (WGS) entry which is preliminary data.</text>
</comment>
<reference evidence="1" key="1">
    <citation type="submission" date="2021-06" db="EMBL/GenBank/DDBJ databases">
        <authorList>
            <person name="Kallberg Y."/>
            <person name="Tangrot J."/>
            <person name="Rosling A."/>
        </authorList>
    </citation>
    <scope>NUCLEOTIDE SEQUENCE</scope>
    <source>
        <strain evidence="1">IA702</strain>
    </source>
</reference>
<proteinExistence type="predicted"/>
<feature type="non-terminal residue" evidence="1">
    <location>
        <position position="113"/>
    </location>
</feature>
<dbReference type="EMBL" id="CAJVPJ010006163">
    <property type="protein sequence ID" value="CAG8666618.1"/>
    <property type="molecule type" value="Genomic_DNA"/>
</dbReference>
<sequence length="113" mass="12569">MAAIRNFPDLKDLTPEKLEVFANNNFSKPLSPGTLLSSLNMTGKSPFVIRYPLSNNIIVAHISFHRSSFDTMVLHTTGACLVDDIKSTNQNRSINFSVQPKGKKAYGDWLAKE</sequence>
<dbReference type="Proteomes" id="UP000789572">
    <property type="component" value="Unassembled WGS sequence"/>
</dbReference>
<protein>
    <submittedName>
        <fullName evidence="1">6717_t:CDS:1</fullName>
    </submittedName>
</protein>
<organism evidence="1 2">
    <name type="scientific">Paraglomus occultum</name>
    <dbReference type="NCBI Taxonomy" id="144539"/>
    <lineage>
        <taxon>Eukaryota</taxon>
        <taxon>Fungi</taxon>
        <taxon>Fungi incertae sedis</taxon>
        <taxon>Mucoromycota</taxon>
        <taxon>Glomeromycotina</taxon>
        <taxon>Glomeromycetes</taxon>
        <taxon>Paraglomerales</taxon>
        <taxon>Paraglomeraceae</taxon>
        <taxon>Paraglomus</taxon>
    </lineage>
</organism>
<evidence type="ECO:0000313" key="2">
    <source>
        <dbReference type="Proteomes" id="UP000789572"/>
    </source>
</evidence>
<dbReference type="AlphaFoldDB" id="A0A9N9EAQ5"/>
<name>A0A9N9EAQ5_9GLOM</name>
<accession>A0A9N9EAQ5</accession>
<gene>
    <name evidence="1" type="ORF">POCULU_LOCUS10735</name>
</gene>
<keyword evidence="2" id="KW-1185">Reference proteome</keyword>
<evidence type="ECO:0000313" key="1">
    <source>
        <dbReference type="EMBL" id="CAG8666618.1"/>
    </source>
</evidence>